<dbReference type="GO" id="GO:0003677">
    <property type="term" value="F:DNA binding"/>
    <property type="evidence" value="ECO:0007669"/>
    <property type="project" value="UniProtKB-KW"/>
</dbReference>
<dbReference type="Gene3D" id="3.40.1410.10">
    <property type="entry name" value="Chorismate lyase-like"/>
    <property type="match status" value="1"/>
</dbReference>
<keyword evidence="2" id="KW-0238">DNA-binding</keyword>
<protein>
    <submittedName>
        <fullName evidence="5">GntR family transcriptional regulator</fullName>
    </submittedName>
</protein>
<dbReference type="GO" id="GO:0045892">
    <property type="term" value="P:negative regulation of DNA-templated transcription"/>
    <property type="evidence" value="ECO:0007669"/>
    <property type="project" value="TreeGrafter"/>
</dbReference>
<dbReference type="EMBL" id="QJKD01000003">
    <property type="protein sequence ID" value="PXX55099.1"/>
    <property type="molecule type" value="Genomic_DNA"/>
</dbReference>
<dbReference type="InterPro" id="IPR036388">
    <property type="entry name" value="WH-like_DNA-bd_sf"/>
</dbReference>
<dbReference type="InterPro" id="IPR011663">
    <property type="entry name" value="UTRA"/>
</dbReference>
<dbReference type="InterPro" id="IPR028978">
    <property type="entry name" value="Chorismate_lyase_/UTRA_dom_sf"/>
</dbReference>
<evidence type="ECO:0000313" key="6">
    <source>
        <dbReference type="Proteomes" id="UP000248057"/>
    </source>
</evidence>
<dbReference type="RefSeq" id="WP_167437533.1">
    <property type="nucleotide sequence ID" value="NZ_QJKD01000003.1"/>
</dbReference>
<keyword evidence="3" id="KW-0804">Transcription</keyword>
<dbReference type="GO" id="GO:0003700">
    <property type="term" value="F:DNA-binding transcription factor activity"/>
    <property type="evidence" value="ECO:0007669"/>
    <property type="project" value="InterPro"/>
</dbReference>
<dbReference type="Pfam" id="PF07702">
    <property type="entry name" value="UTRA"/>
    <property type="match status" value="1"/>
</dbReference>
<dbReference type="CDD" id="cd07377">
    <property type="entry name" value="WHTH_GntR"/>
    <property type="match status" value="1"/>
</dbReference>
<evidence type="ECO:0000256" key="1">
    <source>
        <dbReference type="ARBA" id="ARBA00023015"/>
    </source>
</evidence>
<dbReference type="SMART" id="SM00866">
    <property type="entry name" value="UTRA"/>
    <property type="match status" value="1"/>
</dbReference>
<dbReference type="InterPro" id="IPR050679">
    <property type="entry name" value="Bact_HTH_transcr_reg"/>
</dbReference>
<proteinExistence type="predicted"/>
<evidence type="ECO:0000256" key="3">
    <source>
        <dbReference type="ARBA" id="ARBA00023163"/>
    </source>
</evidence>
<dbReference type="PANTHER" id="PTHR44846:SF17">
    <property type="entry name" value="GNTR-FAMILY TRANSCRIPTIONAL REGULATOR"/>
    <property type="match status" value="1"/>
</dbReference>
<accession>A0A2V3YD02</accession>
<dbReference type="AlphaFoldDB" id="A0A2V3YD02"/>
<sequence length="258" mass="28997">MIQSKNKLRYMEIYSDIKERIASENYGAGSLLPTEDELTRLYSASRTTIRRAIALLQEEGLVKSAQGKGTEVISPKKWSRPYPFQEFRNFNHITDFRGAPLVEGEIITQEALVDVVPAEIKIAGILSVAVGSEVYRIQRMKSLNDMVFAYVTSYVPCPLAPGLEQHSGKFFILYRCLQENYGLTVTKVEETISSAGSGFLESRLLGVAPGYPLLTFQRTAYWEGGIMEYSESSFRPDVYRIAVTMEGPFEWTSADQLS</sequence>
<dbReference type="GeneID" id="86060664"/>
<evidence type="ECO:0000259" key="4">
    <source>
        <dbReference type="PROSITE" id="PS50949"/>
    </source>
</evidence>
<reference evidence="5 6" key="1">
    <citation type="submission" date="2018-05" db="EMBL/GenBank/DDBJ databases">
        <title>Genomic Encyclopedia of Type Strains, Phase IV (KMG-IV): sequencing the most valuable type-strain genomes for metagenomic binning, comparative biology and taxonomic classification.</title>
        <authorList>
            <person name="Goeker M."/>
        </authorList>
    </citation>
    <scope>NUCLEOTIDE SEQUENCE [LARGE SCALE GENOMIC DNA]</scope>
    <source>
        <strain evidence="5 6">DSM 24995</strain>
    </source>
</reference>
<keyword evidence="1" id="KW-0805">Transcription regulation</keyword>
<dbReference type="SUPFAM" id="SSF46785">
    <property type="entry name" value="Winged helix' DNA-binding domain"/>
    <property type="match status" value="1"/>
</dbReference>
<dbReference type="PROSITE" id="PS50949">
    <property type="entry name" value="HTH_GNTR"/>
    <property type="match status" value="1"/>
</dbReference>
<comment type="caution">
    <text evidence="5">The sequence shown here is derived from an EMBL/GenBank/DDBJ whole genome shotgun (WGS) entry which is preliminary data.</text>
</comment>
<organism evidence="5 6">
    <name type="scientific">Hungatella effluvii</name>
    <dbReference type="NCBI Taxonomy" id="1096246"/>
    <lineage>
        <taxon>Bacteria</taxon>
        <taxon>Bacillati</taxon>
        <taxon>Bacillota</taxon>
        <taxon>Clostridia</taxon>
        <taxon>Lachnospirales</taxon>
        <taxon>Lachnospiraceae</taxon>
        <taxon>Hungatella</taxon>
    </lineage>
</organism>
<dbReference type="InterPro" id="IPR036390">
    <property type="entry name" value="WH_DNA-bd_sf"/>
</dbReference>
<dbReference type="SUPFAM" id="SSF64288">
    <property type="entry name" value="Chorismate lyase-like"/>
    <property type="match status" value="1"/>
</dbReference>
<name>A0A2V3YD02_9FIRM</name>
<feature type="domain" description="HTH gntR-type" evidence="4">
    <location>
        <begin position="7"/>
        <end position="75"/>
    </location>
</feature>
<dbReference type="PRINTS" id="PR00035">
    <property type="entry name" value="HTHGNTR"/>
</dbReference>
<dbReference type="Proteomes" id="UP000248057">
    <property type="component" value="Unassembled WGS sequence"/>
</dbReference>
<dbReference type="SMART" id="SM00345">
    <property type="entry name" value="HTH_GNTR"/>
    <property type="match status" value="1"/>
</dbReference>
<evidence type="ECO:0000313" key="5">
    <source>
        <dbReference type="EMBL" id="PXX55099.1"/>
    </source>
</evidence>
<dbReference type="InterPro" id="IPR000524">
    <property type="entry name" value="Tscrpt_reg_HTH_GntR"/>
</dbReference>
<keyword evidence="6" id="KW-1185">Reference proteome</keyword>
<evidence type="ECO:0000256" key="2">
    <source>
        <dbReference type="ARBA" id="ARBA00023125"/>
    </source>
</evidence>
<dbReference type="Pfam" id="PF00392">
    <property type="entry name" value="GntR"/>
    <property type="match status" value="1"/>
</dbReference>
<gene>
    <name evidence="5" type="ORF">DFR60_103150</name>
</gene>
<dbReference type="PANTHER" id="PTHR44846">
    <property type="entry name" value="MANNOSYL-D-GLYCERATE TRANSPORT/METABOLISM SYSTEM REPRESSOR MNGR-RELATED"/>
    <property type="match status" value="1"/>
</dbReference>
<dbReference type="Gene3D" id="1.10.10.10">
    <property type="entry name" value="Winged helix-like DNA-binding domain superfamily/Winged helix DNA-binding domain"/>
    <property type="match status" value="1"/>
</dbReference>